<keyword evidence="12" id="KW-1185">Reference proteome</keyword>
<evidence type="ECO:0000313" key="11">
    <source>
        <dbReference type="EMBL" id="BDG73024.1"/>
    </source>
</evidence>
<evidence type="ECO:0000256" key="6">
    <source>
        <dbReference type="ARBA" id="ARBA00022692"/>
    </source>
</evidence>
<comment type="function">
    <text evidence="1 10">Controls the rotational direction of flagella during chemotaxis.</text>
</comment>
<dbReference type="Pfam" id="PF03748">
    <property type="entry name" value="FliL"/>
    <property type="match status" value="1"/>
</dbReference>
<gene>
    <name evidence="11" type="ORF">Rmf_29530</name>
</gene>
<dbReference type="PANTHER" id="PTHR35091:SF2">
    <property type="entry name" value="FLAGELLAR PROTEIN FLIL"/>
    <property type="match status" value="1"/>
</dbReference>
<feature type="transmembrane region" description="Helical" evidence="10">
    <location>
        <begin position="23"/>
        <end position="45"/>
    </location>
</feature>
<dbReference type="EMBL" id="AP025637">
    <property type="protein sequence ID" value="BDG73024.1"/>
    <property type="molecule type" value="Genomic_DNA"/>
</dbReference>
<keyword evidence="7 10" id="KW-0283">Flagellar rotation</keyword>
<protein>
    <recommendedName>
        <fullName evidence="10">Flagellar protein FliL</fullName>
    </recommendedName>
</protein>
<keyword evidence="9 10" id="KW-0472">Membrane</keyword>
<evidence type="ECO:0000256" key="3">
    <source>
        <dbReference type="ARBA" id="ARBA00008281"/>
    </source>
</evidence>
<evidence type="ECO:0000256" key="5">
    <source>
        <dbReference type="ARBA" id="ARBA00022500"/>
    </source>
</evidence>
<evidence type="ECO:0000313" key="12">
    <source>
        <dbReference type="Proteomes" id="UP000831327"/>
    </source>
</evidence>
<evidence type="ECO:0000256" key="8">
    <source>
        <dbReference type="ARBA" id="ARBA00022989"/>
    </source>
</evidence>
<keyword evidence="11" id="KW-0966">Cell projection</keyword>
<comment type="similarity">
    <text evidence="3 10">Belongs to the FliL family.</text>
</comment>
<organism evidence="11 12">
    <name type="scientific">Roseomonas fluvialis</name>
    <dbReference type="NCBI Taxonomy" id="1750527"/>
    <lineage>
        <taxon>Bacteria</taxon>
        <taxon>Pseudomonadati</taxon>
        <taxon>Pseudomonadota</taxon>
        <taxon>Alphaproteobacteria</taxon>
        <taxon>Acetobacterales</taxon>
        <taxon>Roseomonadaceae</taxon>
        <taxon>Roseomonas</taxon>
    </lineage>
</organism>
<proteinExistence type="inferred from homology"/>
<name>A0ABN6P5X8_9PROT</name>
<evidence type="ECO:0000256" key="2">
    <source>
        <dbReference type="ARBA" id="ARBA00004162"/>
    </source>
</evidence>
<evidence type="ECO:0000256" key="4">
    <source>
        <dbReference type="ARBA" id="ARBA00022475"/>
    </source>
</evidence>
<keyword evidence="8 10" id="KW-1133">Transmembrane helix</keyword>
<keyword evidence="10" id="KW-0997">Cell inner membrane</keyword>
<accession>A0ABN6P5X8</accession>
<sequence length="180" mass="18624">MSAAPEAAEATEGAKGGGGKKKLLLIAVPVVLLGAGAGLWFTGILPGLLGMGPPPAAAGEGATAAADAAPRPPAFFDMPEIVTNLNASGRRPVFVKLRSKLEITRAEDAAAITAAMPRLLDLFQTHLRETRPEELRGSAGTHRLRTELVARANIALSPPPGSTQPAPRVTDVLFVEILVQ</sequence>
<evidence type="ECO:0000256" key="10">
    <source>
        <dbReference type="RuleBase" id="RU364125"/>
    </source>
</evidence>
<keyword evidence="5 10" id="KW-0145">Chemotaxis</keyword>
<keyword evidence="11" id="KW-0282">Flagellum</keyword>
<dbReference type="RefSeq" id="WP_244407234.1">
    <property type="nucleotide sequence ID" value="NZ_AP025637.1"/>
</dbReference>
<dbReference type="Proteomes" id="UP000831327">
    <property type="component" value="Chromosome"/>
</dbReference>
<keyword evidence="11" id="KW-0969">Cilium</keyword>
<evidence type="ECO:0000256" key="1">
    <source>
        <dbReference type="ARBA" id="ARBA00002254"/>
    </source>
</evidence>
<reference evidence="11 12" key="1">
    <citation type="journal article" date="2016" name="Microbes Environ.">
        <title>Phylogenetically diverse aerobic anoxygenic phototrophic bacteria isolated from epilithic biofilms in Tama river, Japan.</title>
        <authorList>
            <person name="Hirose S."/>
            <person name="Matsuura K."/>
            <person name="Haruta S."/>
        </authorList>
    </citation>
    <scope>NUCLEOTIDE SEQUENCE [LARGE SCALE GENOMIC DNA]</scope>
    <source>
        <strain evidence="11 12">S08</strain>
    </source>
</reference>
<keyword evidence="4" id="KW-1003">Cell membrane</keyword>
<evidence type="ECO:0000256" key="9">
    <source>
        <dbReference type="ARBA" id="ARBA00023136"/>
    </source>
</evidence>
<evidence type="ECO:0000256" key="7">
    <source>
        <dbReference type="ARBA" id="ARBA00022779"/>
    </source>
</evidence>
<keyword evidence="6 10" id="KW-0812">Transmembrane</keyword>
<dbReference type="PANTHER" id="PTHR35091">
    <property type="entry name" value="FLAGELLAR PROTEIN FLIL"/>
    <property type="match status" value="1"/>
</dbReference>
<dbReference type="InterPro" id="IPR005503">
    <property type="entry name" value="FliL"/>
</dbReference>
<comment type="subcellular location">
    <subcellularLocation>
        <location evidence="10">Cell inner membrane</location>
    </subcellularLocation>
    <subcellularLocation>
        <location evidence="2">Cell membrane</location>
        <topology evidence="2">Single-pass membrane protein</topology>
    </subcellularLocation>
</comment>